<feature type="region of interest" description="Disordered" evidence="1">
    <location>
        <begin position="1"/>
        <end position="42"/>
    </location>
</feature>
<sequence>MTSPFRSTAADGEISGRGGFKQPVDPNDPLSGYKEGGTNAGAYDVTGIDTRIRYDSSRNPPFTVMTSMPYEPQQSAEEGQHHMSVDRHSWDTAVRHLYRDAVAYIATGPRRHEDWTLDVLALMARSVPDPRGWTRVDDAEKEPERVGNPTWPFAIRPPEYVAPRLKEIDRDSAENLILALTEGGCTLSNLQYFDESVNELRAMARTILARYGDDAAYRTNVSKRCSAPGTLDFTLESLEYSPMSVFTEDCGLVVVSDTEVGLFWTFNDL</sequence>
<evidence type="ECO:0000313" key="3">
    <source>
        <dbReference type="Proteomes" id="UP001056374"/>
    </source>
</evidence>
<organism evidence="2 3">
    <name type="scientific">Streptomyces phaeoluteigriseus</name>
    <dbReference type="NCBI Taxonomy" id="114686"/>
    <lineage>
        <taxon>Bacteria</taxon>
        <taxon>Bacillati</taxon>
        <taxon>Actinomycetota</taxon>
        <taxon>Actinomycetes</taxon>
        <taxon>Kitasatosporales</taxon>
        <taxon>Streptomycetaceae</taxon>
        <taxon>Streptomyces</taxon>
        <taxon>Streptomyces aurantiacus group</taxon>
    </lineage>
</organism>
<accession>A0ABY4Z6U5</accession>
<evidence type="ECO:0000313" key="2">
    <source>
        <dbReference type="EMBL" id="USQ84405.1"/>
    </source>
</evidence>
<dbReference type="EMBL" id="CP099468">
    <property type="protein sequence ID" value="USQ84405.1"/>
    <property type="molecule type" value="Genomic_DNA"/>
</dbReference>
<reference evidence="2" key="1">
    <citation type="submission" date="2022-06" db="EMBL/GenBank/DDBJ databases">
        <title>Complete genome sequence of soil microorganisms Streptomyces sp. Qhu-M197 isolated from Alpine meadows habitats on the Tibetan Plateau.</title>
        <authorList>
            <person name="Zhang B."/>
            <person name="Xiang X."/>
            <person name="Fan J."/>
        </authorList>
    </citation>
    <scope>NUCLEOTIDE SEQUENCE</scope>
    <source>
        <strain evidence="2">Qhu-M197</strain>
    </source>
</reference>
<dbReference type="Proteomes" id="UP001056374">
    <property type="component" value="Chromosome"/>
</dbReference>
<name>A0ABY4Z6U5_9ACTN</name>
<proteinExistence type="predicted"/>
<keyword evidence="3" id="KW-1185">Reference proteome</keyword>
<dbReference type="RefSeq" id="WP_252548512.1">
    <property type="nucleotide sequence ID" value="NZ_CP099468.1"/>
</dbReference>
<protein>
    <submittedName>
        <fullName evidence="2">Uncharacterized protein</fullName>
    </submittedName>
</protein>
<evidence type="ECO:0000256" key="1">
    <source>
        <dbReference type="SAM" id="MobiDB-lite"/>
    </source>
</evidence>
<gene>
    <name evidence="2" type="ORF">NFX46_11730</name>
</gene>